<sequence>MLRIIVNGNLYLSDMPLRVLPCLEIAESLEDFGCEPFLKFGVRSGADVSGKCFSLASYVDNSVSYRHSICWNFVGRAKQFRRQVAFGRALDSNGVLFPLPIRKDLTVIDRLAFFTDGVMAVVLLCLCVVAPTAWGQPGVELAKNEQSGIKVMTYNVRYLNKSDGPDVWANRRETVIATITEADIVGLQEPVLKQLDDIKAGAPELQWFGVGRDDGKDGGEFAAIGFRRDRFKAIDQGTLWLSETPEIVGSKGWDAALPRTLTWMLLEDLSNSKQWYILNTHFDHRGSLARENSGKGIAQLVDRKAGKIPVIVMGDLNASVDSVPLKNLRSGSVVPLRDARDQSSLPATGPTGTFNRFEAIEDGRRIDHIMVTDQVNVHSHQTLNPLTPAGRFASDHLPVMIEVSLATEADNAE</sequence>
<accession>A0A5C6F821</accession>
<dbReference type="Proteomes" id="UP000317977">
    <property type="component" value="Unassembled WGS sequence"/>
</dbReference>
<keyword evidence="2" id="KW-0378">Hydrolase</keyword>
<dbReference type="CDD" id="cd09083">
    <property type="entry name" value="EEP-1"/>
    <property type="match status" value="1"/>
</dbReference>
<dbReference type="Pfam" id="PF03372">
    <property type="entry name" value="Exo_endo_phos"/>
    <property type="match status" value="1"/>
</dbReference>
<comment type="caution">
    <text evidence="2">The sequence shown here is derived from an EMBL/GenBank/DDBJ whole genome shotgun (WGS) entry which is preliminary data.</text>
</comment>
<reference evidence="2 3" key="1">
    <citation type="submission" date="2019-02" db="EMBL/GenBank/DDBJ databases">
        <title>Deep-cultivation of Planctomycetes and their phenomic and genomic characterization uncovers novel biology.</title>
        <authorList>
            <person name="Wiegand S."/>
            <person name="Jogler M."/>
            <person name="Boedeker C."/>
            <person name="Pinto D."/>
            <person name="Vollmers J."/>
            <person name="Rivas-Marin E."/>
            <person name="Kohn T."/>
            <person name="Peeters S.H."/>
            <person name="Heuer A."/>
            <person name="Rast P."/>
            <person name="Oberbeckmann S."/>
            <person name="Bunk B."/>
            <person name="Jeske O."/>
            <person name="Meyerdierks A."/>
            <person name="Storesund J.E."/>
            <person name="Kallscheuer N."/>
            <person name="Luecker S."/>
            <person name="Lage O.M."/>
            <person name="Pohl T."/>
            <person name="Merkel B.J."/>
            <person name="Hornburger P."/>
            <person name="Mueller R.-W."/>
            <person name="Bruemmer F."/>
            <person name="Labrenz M."/>
            <person name="Spormann A.M."/>
            <person name="Op Den Camp H."/>
            <person name="Overmann J."/>
            <person name="Amann R."/>
            <person name="Jetten M.S.M."/>
            <person name="Mascher T."/>
            <person name="Medema M.H."/>
            <person name="Devos D.P."/>
            <person name="Kaster A.-K."/>
            <person name="Ovreas L."/>
            <person name="Rohde M."/>
            <person name="Galperin M.Y."/>
            <person name="Jogler C."/>
        </authorList>
    </citation>
    <scope>NUCLEOTIDE SEQUENCE [LARGE SCALE GENOMIC DNA]</scope>
    <source>
        <strain evidence="2 3">Poly59</strain>
    </source>
</reference>
<dbReference type="InterPro" id="IPR050410">
    <property type="entry name" value="CCR4/nocturin_mRNA_transcr"/>
</dbReference>
<dbReference type="EMBL" id="SJPX01000001">
    <property type="protein sequence ID" value="TWU57415.1"/>
    <property type="molecule type" value="Genomic_DNA"/>
</dbReference>
<evidence type="ECO:0000259" key="1">
    <source>
        <dbReference type="Pfam" id="PF03372"/>
    </source>
</evidence>
<dbReference type="GO" id="GO:0000175">
    <property type="term" value="F:3'-5'-RNA exonuclease activity"/>
    <property type="evidence" value="ECO:0007669"/>
    <property type="project" value="TreeGrafter"/>
</dbReference>
<gene>
    <name evidence="2" type="ORF">Poly59_03220</name>
</gene>
<dbReference type="PANTHER" id="PTHR12121">
    <property type="entry name" value="CARBON CATABOLITE REPRESSOR PROTEIN 4"/>
    <property type="match status" value="1"/>
</dbReference>
<organism evidence="2 3">
    <name type="scientific">Rubripirellula reticaptiva</name>
    <dbReference type="NCBI Taxonomy" id="2528013"/>
    <lineage>
        <taxon>Bacteria</taxon>
        <taxon>Pseudomonadati</taxon>
        <taxon>Planctomycetota</taxon>
        <taxon>Planctomycetia</taxon>
        <taxon>Pirellulales</taxon>
        <taxon>Pirellulaceae</taxon>
        <taxon>Rubripirellula</taxon>
    </lineage>
</organism>
<protein>
    <submittedName>
        <fullName evidence="2">Endonuclease/Exonuclease/phosphatase family protein</fullName>
    </submittedName>
</protein>
<feature type="domain" description="Endonuclease/exonuclease/phosphatase" evidence="1">
    <location>
        <begin position="152"/>
        <end position="396"/>
    </location>
</feature>
<dbReference type="AlphaFoldDB" id="A0A5C6F821"/>
<dbReference type="SUPFAM" id="SSF56219">
    <property type="entry name" value="DNase I-like"/>
    <property type="match status" value="1"/>
</dbReference>
<evidence type="ECO:0000313" key="2">
    <source>
        <dbReference type="EMBL" id="TWU57415.1"/>
    </source>
</evidence>
<proteinExistence type="predicted"/>
<keyword evidence="3" id="KW-1185">Reference proteome</keyword>
<dbReference type="InterPro" id="IPR036691">
    <property type="entry name" value="Endo/exonu/phosph_ase_sf"/>
</dbReference>
<keyword evidence="2" id="KW-0269">Exonuclease</keyword>
<keyword evidence="2" id="KW-0255">Endonuclease</keyword>
<keyword evidence="2" id="KW-0540">Nuclease</keyword>
<dbReference type="Gene3D" id="3.60.10.10">
    <property type="entry name" value="Endonuclease/exonuclease/phosphatase"/>
    <property type="match status" value="1"/>
</dbReference>
<dbReference type="InterPro" id="IPR005135">
    <property type="entry name" value="Endo/exonuclease/phosphatase"/>
</dbReference>
<evidence type="ECO:0000313" key="3">
    <source>
        <dbReference type="Proteomes" id="UP000317977"/>
    </source>
</evidence>
<dbReference type="GO" id="GO:0004519">
    <property type="term" value="F:endonuclease activity"/>
    <property type="evidence" value="ECO:0007669"/>
    <property type="project" value="UniProtKB-KW"/>
</dbReference>
<name>A0A5C6F821_9BACT</name>
<dbReference type="PANTHER" id="PTHR12121:SF36">
    <property type="entry name" value="ENDONUCLEASE_EXONUCLEASE_PHOSPHATASE DOMAIN-CONTAINING PROTEIN"/>
    <property type="match status" value="1"/>
</dbReference>